<keyword evidence="3" id="KW-0812">Transmembrane</keyword>
<evidence type="ECO:0000256" key="1">
    <source>
        <dbReference type="ARBA" id="ARBA00010692"/>
    </source>
</evidence>
<dbReference type="RefSeq" id="WP_087104891.1">
    <property type="nucleotide sequence ID" value="NZ_FWFG01000099.1"/>
</dbReference>
<comment type="subcellular location">
    <subcellularLocation>
        <location evidence="2">Cell membrane</location>
        <topology evidence="2">Multi-pass membrane protein</topology>
    </subcellularLocation>
</comment>
<feature type="transmembrane region" description="Helical" evidence="3">
    <location>
        <begin position="168"/>
        <end position="198"/>
    </location>
</feature>
<reference evidence="4 5" key="1">
    <citation type="submission" date="2017-02" db="EMBL/GenBank/DDBJ databases">
        <authorList>
            <person name="Peterson S.W."/>
        </authorList>
    </citation>
    <scope>NUCLEOTIDE SEQUENCE [LARGE SCALE GENOMIC DNA]</scope>
    <source>
        <strain evidence="4 5">CIP104813</strain>
    </source>
</reference>
<dbReference type="OrthoDB" id="1496139at2"/>
<keyword evidence="2" id="KW-0813">Transport</keyword>
<gene>
    <name evidence="4" type="ORF">FM110_11505</name>
</gene>
<accession>A0A1X6X626</accession>
<comment type="similarity">
    <text evidence="1 2">Belongs to the BioY family.</text>
</comment>
<sequence length="208" mass="21315">MTASVPVALPGRRPVLADALVRRRSLAIDAALVLTGALLVALLAQVEIPLPIVPITGQTLGVLVVGAALGSRRGAAALTTYMLAGLAGAPVFAGFTGSLAAVATPSFGFILGFIPAAFLAGWFAERAWDRRPYLAMVGFVAASVVPFLVGVPYMACILNVVMGTGMDLPAIVSVGVTPFIAGGLVKAAIAAVLIPVAWRAVRRVDEER</sequence>
<feature type="transmembrane region" description="Helical" evidence="3">
    <location>
        <begin position="81"/>
        <end position="101"/>
    </location>
</feature>
<dbReference type="PANTHER" id="PTHR34295">
    <property type="entry name" value="BIOTIN TRANSPORTER BIOY"/>
    <property type="match status" value="1"/>
</dbReference>
<dbReference type="Proteomes" id="UP000195981">
    <property type="component" value="Unassembled WGS sequence"/>
</dbReference>
<dbReference type="EMBL" id="FWFG01000099">
    <property type="protein sequence ID" value="SLM94553.1"/>
    <property type="molecule type" value="Genomic_DNA"/>
</dbReference>
<name>A0A1X6X626_9MICO</name>
<proteinExistence type="inferred from homology"/>
<dbReference type="Pfam" id="PF02632">
    <property type="entry name" value="BioY"/>
    <property type="match status" value="1"/>
</dbReference>
<evidence type="ECO:0000256" key="2">
    <source>
        <dbReference type="PIRNR" id="PIRNR016661"/>
    </source>
</evidence>
<organism evidence="4 5">
    <name type="scientific">Brachybacterium nesterenkovii</name>
    <dbReference type="NCBI Taxonomy" id="47847"/>
    <lineage>
        <taxon>Bacteria</taxon>
        <taxon>Bacillati</taxon>
        <taxon>Actinomycetota</taxon>
        <taxon>Actinomycetes</taxon>
        <taxon>Micrococcales</taxon>
        <taxon>Dermabacteraceae</taxon>
        <taxon>Brachybacterium</taxon>
    </lineage>
</organism>
<dbReference type="PANTHER" id="PTHR34295:SF1">
    <property type="entry name" value="BIOTIN TRANSPORTER BIOY"/>
    <property type="match status" value="1"/>
</dbReference>
<dbReference type="PIRSF" id="PIRSF016661">
    <property type="entry name" value="BioY"/>
    <property type="match status" value="1"/>
</dbReference>
<keyword evidence="3" id="KW-1133">Transmembrane helix</keyword>
<evidence type="ECO:0000313" key="5">
    <source>
        <dbReference type="Proteomes" id="UP000195981"/>
    </source>
</evidence>
<feature type="transmembrane region" description="Helical" evidence="3">
    <location>
        <begin position="136"/>
        <end position="162"/>
    </location>
</feature>
<protein>
    <recommendedName>
        <fullName evidence="2">Biotin transporter</fullName>
    </recommendedName>
</protein>
<evidence type="ECO:0000313" key="4">
    <source>
        <dbReference type="EMBL" id="SLM94553.1"/>
    </source>
</evidence>
<evidence type="ECO:0000256" key="3">
    <source>
        <dbReference type="SAM" id="Phobius"/>
    </source>
</evidence>
<dbReference type="GO" id="GO:0005886">
    <property type="term" value="C:plasma membrane"/>
    <property type="evidence" value="ECO:0007669"/>
    <property type="project" value="UniProtKB-SubCell"/>
</dbReference>
<keyword evidence="2" id="KW-1003">Cell membrane</keyword>
<feature type="transmembrane region" description="Helical" evidence="3">
    <location>
        <begin position="52"/>
        <end position="69"/>
    </location>
</feature>
<dbReference type="Gene3D" id="1.10.1760.20">
    <property type="match status" value="1"/>
</dbReference>
<keyword evidence="2 3" id="KW-0472">Membrane</keyword>
<feature type="transmembrane region" description="Helical" evidence="3">
    <location>
        <begin position="107"/>
        <end position="124"/>
    </location>
</feature>
<feature type="transmembrane region" description="Helical" evidence="3">
    <location>
        <begin position="26"/>
        <end position="46"/>
    </location>
</feature>
<keyword evidence="5" id="KW-1185">Reference proteome</keyword>
<dbReference type="GO" id="GO:0015225">
    <property type="term" value="F:biotin transmembrane transporter activity"/>
    <property type="evidence" value="ECO:0007669"/>
    <property type="project" value="UniProtKB-UniRule"/>
</dbReference>
<dbReference type="AlphaFoldDB" id="A0A1X6X626"/>
<dbReference type="InterPro" id="IPR003784">
    <property type="entry name" value="BioY"/>
</dbReference>